<dbReference type="AlphaFoldDB" id="A0A8J5QJK5"/>
<dbReference type="PANTHER" id="PTHR12791">
    <property type="entry name" value="GOLGI SNARE BET1-RELATED"/>
    <property type="match status" value="1"/>
</dbReference>
<feature type="transmembrane region" description="Helical" evidence="10">
    <location>
        <begin position="125"/>
        <end position="142"/>
    </location>
</feature>
<evidence type="ECO:0000256" key="10">
    <source>
        <dbReference type="SAM" id="Phobius"/>
    </source>
</evidence>
<evidence type="ECO:0000256" key="4">
    <source>
        <dbReference type="ARBA" id="ARBA00022927"/>
    </source>
</evidence>
<dbReference type="OrthoDB" id="261831at2759"/>
<dbReference type="PROSITE" id="PS50192">
    <property type="entry name" value="T_SNARE"/>
    <property type="match status" value="1"/>
</dbReference>
<dbReference type="EMBL" id="JAGSYN010000215">
    <property type="protein sequence ID" value="KAG7661643.1"/>
    <property type="molecule type" value="Genomic_DNA"/>
</dbReference>
<keyword evidence="6" id="KW-0333">Golgi apparatus</keyword>
<evidence type="ECO:0000313" key="12">
    <source>
        <dbReference type="EMBL" id="KAG7661643.1"/>
    </source>
</evidence>
<keyword evidence="5 10" id="KW-1133">Transmembrane helix</keyword>
<dbReference type="InterPro" id="IPR039899">
    <property type="entry name" value="BET1_SNARE"/>
</dbReference>
<evidence type="ECO:0000313" key="13">
    <source>
        <dbReference type="Proteomes" id="UP000694255"/>
    </source>
</evidence>
<keyword evidence="7 10" id="KW-0472">Membrane</keyword>
<dbReference type="GeneID" id="73471596"/>
<reference evidence="12 13" key="1">
    <citation type="journal article" date="2021" name="DNA Res.">
        <title>Genome analysis of Candida subhashii reveals its hybrid nature and dual mitochondrial genome conformations.</title>
        <authorList>
            <person name="Mixao V."/>
            <person name="Hegedusova E."/>
            <person name="Saus E."/>
            <person name="Pryszcz L.P."/>
            <person name="Cillingova A."/>
            <person name="Nosek J."/>
            <person name="Gabaldon T."/>
        </authorList>
    </citation>
    <scope>NUCLEOTIDE SEQUENCE [LARGE SCALE GENOMIC DNA]</scope>
    <source>
        <strain evidence="12 13">CBS 10753</strain>
    </source>
</reference>
<keyword evidence="13" id="KW-1185">Reference proteome</keyword>
<evidence type="ECO:0000256" key="9">
    <source>
        <dbReference type="SAM" id="MobiDB-lite"/>
    </source>
</evidence>
<comment type="subcellular location">
    <subcellularLocation>
        <location evidence="8">Endomembrane system</location>
        <topology evidence="8">Single-pass type IV membrane protein</topology>
    </subcellularLocation>
    <subcellularLocation>
        <location evidence="1">Golgi apparatus membrane</location>
    </subcellularLocation>
</comment>
<dbReference type="GO" id="GO:0015031">
    <property type="term" value="P:protein transport"/>
    <property type="evidence" value="ECO:0007669"/>
    <property type="project" value="UniProtKB-KW"/>
</dbReference>
<evidence type="ECO:0000256" key="6">
    <source>
        <dbReference type="ARBA" id="ARBA00023034"/>
    </source>
</evidence>
<dbReference type="Proteomes" id="UP000694255">
    <property type="component" value="Unassembled WGS sequence"/>
</dbReference>
<feature type="compositionally biased region" description="Polar residues" evidence="9">
    <location>
        <begin position="1"/>
        <end position="10"/>
    </location>
</feature>
<keyword evidence="2" id="KW-0813">Transport</keyword>
<gene>
    <name evidence="12" type="ORF">J8A68_004796</name>
</gene>
<evidence type="ECO:0000259" key="11">
    <source>
        <dbReference type="PROSITE" id="PS50192"/>
    </source>
</evidence>
<dbReference type="InterPro" id="IPR000727">
    <property type="entry name" value="T_SNARE_dom"/>
</dbReference>
<keyword evidence="4" id="KW-0653">Protein transport</keyword>
<proteinExistence type="predicted"/>
<evidence type="ECO:0000256" key="5">
    <source>
        <dbReference type="ARBA" id="ARBA00022989"/>
    </source>
</evidence>
<evidence type="ECO:0000256" key="7">
    <source>
        <dbReference type="ARBA" id="ARBA00023136"/>
    </source>
</evidence>
<organism evidence="12 13">
    <name type="scientific">[Candida] subhashii</name>
    <dbReference type="NCBI Taxonomy" id="561895"/>
    <lineage>
        <taxon>Eukaryota</taxon>
        <taxon>Fungi</taxon>
        <taxon>Dikarya</taxon>
        <taxon>Ascomycota</taxon>
        <taxon>Saccharomycotina</taxon>
        <taxon>Pichiomycetes</taxon>
        <taxon>Debaryomycetaceae</taxon>
        <taxon>Spathaspora</taxon>
    </lineage>
</organism>
<dbReference type="RefSeq" id="XP_049261876.1">
    <property type="nucleotide sequence ID" value="XM_049408794.1"/>
</dbReference>
<dbReference type="GO" id="GO:0000139">
    <property type="term" value="C:Golgi membrane"/>
    <property type="evidence" value="ECO:0007669"/>
    <property type="project" value="UniProtKB-SubCell"/>
</dbReference>
<name>A0A8J5QJK5_9ASCO</name>
<feature type="region of interest" description="Disordered" evidence="9">
    <location>
        <begin position="1"/>
        <end position="59"/>
    </location>
</feature>
<accession>A0A8J5QJK5</accession>
<feature type="domain" description="T-SNARE coiled-coil homology" evidence="11">
    <location>
        <begin position="53"/>
        <end position="115"/>
    </location>
</feature>
<dbReference type="CDD" id="cd15853">
    <property type="entry name" value="SNARE_Bet1"/>
    <property type="match status" value="1"/>
</dbReference>
<comment type="caution">
    <text evidence="12">The sequence shown here is derived from an EMBL/GenBank/DDBJ whole genome shotgun (WGS) entry which is preliminary data.</text>
</comment>
<evidence type="ECO:0000256" key="2">
    <source>
        <dbReference type="ARBA" id="ARBA00022448"/>
    </source>
</evidence>
<keyword evidence="3 10" id="KW-0812">Transmembrane</keyword>
<sequence>MSSRYSAMDSSQRDLRTQLFTTPQGIRRVPHRTASPYDPTPQPSAKHQESMMSTLESQNEDEMDTIGQKVAMLKNLGVKMGVEINKSVKLNEDITNNFERGKVTLKNTYNNMIDMSKKAGITWRMWLLVFLIVFLWFFWVWLF</sequence>
<protein>
    <submittedName>
        <fullName evidence="12">BET1</fullName>
    </submittedName>
</protein>
<evidence type="ECO:0000256" key="3">
    <source>
        <dbReference type="ARBA" id="ARBA00022692"/>
    </source>
</evidence>
<evidence type="ECO:0000256" key="8">
    <source>
        <dbReference type="ARBA" id="ARBA00046280"/>
    </source>
</evidence>
<evidence type="ECO:0000256" key="1">
    <source>
        <dbReference type="ARBA" id="ARBA00004394"/>
    </source>
</evidence>